<dbReference type="SMART" id="SM00225">
    <property type="entry name" value="BTB"/>
    <property type="match status" value="1"/>
</dbReference>
<comment type="caution">
    <text evidence="4">The sequence shown here is derived from an EMBL/GenBank/DDBJ whole genome shotgun (WGS) entry which is preliminary data.</text>
</comment>
<dbReference type="PANTHER" id="PTHR45632:SF3">
    <property type="entry name" value="KELCH-LIKE PROTEIN 32"/>
    <property type="match status" value="1"/>
</dbReference>
<reference evidence="4" key="2">
    <citation type="submission" date="2020-11" db="EMBL/GenBank/DDBJ databases">
        <authorList>
            <person name="McCartney M.A."/>
            <person name="Auch B."/>
            <person name="Kono T."/>
            <person name="Mallez S."/>
            <person name="Becker A."/>
            <person name="Gohl D.M."/>
            <person name="Silverstein K.A.T."/>
            <person name="Koren S."/>
            <person name="Bechman K.B."/>
            <person name="Herman A."/>
            <person name="Abrahante J.E."/>
            <person name="Garbe J."/>
        </authorList>
    </citation>
    <scope>NUCLEOTIDE SEQUENCE</scope>
    <source>
        <strain evidence="4">Duluth1</strain>
        <tissue evidence="4">Whole animal</tissue>
    </source>
</reference>
<dbReference type="OrthoDB" id="1925334at2759"/>
<dbReference type="InterPro" id="IPR017096">
    <property type="entry name" value="BTB-kelch_protein"/>
</dbReference>
<dbReference type="Pfam" id="PF00651">
    <property type="entry name" value="BTB"/>
    <property type="match status" value="1"/>
</dbReference>
<evidence type="ECO:0000256" key="1">
    <source>
        <dbReference type="ARBA" id="ARBA00022441"/>
    </source>
</evidence>
<organism evidence="4 5">
    <name type="scientific">Dreissena polymorpha</name>
    <name type="common">Zebra mussel</name>
    <name type="synonym">Mytilus polymorpha</name>
    <dbReference type="NCBI Taxonomy" id="45954"/>
    <lineage>
        <taxon>Eukaryota</taxon>
        <taxon>Metazoa</taxon>
        <taxon>Spiralia</taxon>
        <taxon>Lophotrochozoa</taxon>
        <taxon>Mollusca</taxon>
        <taxon>Bivalvia</taxon>
        <taxon>Autobranchia</taxon>
        <taxon>Heteroconchia</taxon>
        <taxon>Euheterodonta</taxon>
        <taxon>Imparidentia</taxon>
        <taxon>Neoheterodontei</taxon>
        <taxon>Myida</taxon>
        <taxon>Dreissenoidea</taxon>
        <taxon>Dreissenidae</taxon>
        <taxon>Dreissena</taxon>
    </lineage>
</organism>
<dbReference type="EMBL" id="JAIWYP010000005">
    <property type="protein sequence ID" value="KAH3827789.1"/>
    <property type="molecule type" value="Genomic_DNA"/>
</dbReference>
<dbReference type="InterPro" id="IPR011705">
    <property type="entry name" value="BACK"/>
</dbReference>
<dbReference type="PIRSF" id="PIRSF037037">
    <property type="entry name" value="Kelch-like_protein_gigaxonin"/>
    <property type="match status" value="1"/>
</dbReference>
<name>A0A9D4H6D2_DREPO</name>
<proteinExistence type="predicted"/>
<dbReference type="Pfam" id="PF07707">
    <property type="entry name" value="BACK"/>
    <property type="match status" value="1"/>
</dbReference>
<dbReference type="Pfam" id="PF01344">
    <property type="entry name" value="Kelch_1"/>
    <property type="match status" value="1"/>
</dbReference>
<dbReference type="InterPro" id="IPR015915">
    <property type="entry name" value="Kelch-typ_b-propeller"/>
</dbReference>
<dbReference type="PROSITE" id="PS50097">
    <property type="entry name" value="BTB"/>
    <property type="match status" value="1"/>
</dbReference>
<evidence type="ECO:0000313" key="5">
    <source>
        <dbReference type="Proteomes" id="UP000828390"/>
    </source>
</evidence>
<dbReference type="Proteomes" id="UP000828390">
    <property type="component" value="Unassembled WGS sequence"/>
</dbReference>
<dbReference type="Gene3D" id="2.120.10.80">
    <property type="entry name" value="Kelch-type beta propeller"/>
    <property type="match status" value="1"/>
</dbReference>
<keyword evidence="2" id="KW-0677">Repeat</keyword>
<dbReference type="InterPro" id="IPR000210">
    <property type="entry name" value="BTB/POZ_dom"/>
</dbReference>
<dbReference type="SUPFAM" id="SSF54695">
    <property type="entry name" value="POZ domain"/>
    <property type="match status" value="1"/>
</dbReference>
<gene>
    <name evidence="4" type="ORF">DPMN_129732</name>
</gene>
<dbReference type="PANTHER" id="PTHR45632">
    <property type="entry name" value="LD33804P"/>
    <property type="match status" value="1"/>
</dbReference>
<dbReference type="SMART" id="SM00612">
    <property type="entry name" value="Kelch"/>
    <property type="match status" value="4"/>
</dbReference>
<dbReference type="InterPro" id="IPR011333">
    <property type="entry name" value="SKP1/BTB/POZ_sf"/>
</dbReference>
<dbReference type="Gene3D" id="3.30.710.10">
    <property type="entry name" value="Potassium Channel Kv1.1, Chain A"/>
    <property type="match status" value="1"/>
</dbReference>
<evidence type="ECO:0000313" key="4">
    <source>
        <dbReference type="EMBL" id="KAH3827789.1"/>
    </source>
</evidence>
<accession>A0A9D4H6D2</accession>
<reference evidence="4" key="1">
    <citation type="journal article" date="2019" name="bioRxiv">
        <title>The Genome of the Zebra Mussel, Dreissena polymorpha: A Resource for Invasive Species Research.</title>
        <authorList>
            <person name="McCartney M.A."/>
            <person name="Auch B."/>
            <person name="Kono T."/>
            <person name="Mallez S."/>
            <person name="Zhang Y."/>
            <person name="Obille A."/>
            <person name="Becker A."/>
            <person name="Abrahante J.E."/>
            <person name="Garbe J."/>
            <person name="Badalamenti J.P."/>
            <person name="Herman A."/>
            <person name="Mangelson H."/>
            <person name="Liachko I."/>
            <person name="Sullivan S."/>
            <person name="Sone E.D."/>
            <person name="Koren S."/>
            <person name="Silverstein K.A.T."/>
            <person name="Beckman K.B."/>
            <person name="Gohl D.M."/>
        </authorList>
    </citation>
    <scope>NUCLEOTIDE SEQUENCE</scope>
    <source>
        <strain evidence="4">Duluth1</strain>
        <tissue evidence="4">Whole animal</tissue>
    </source>
</reference>
<dbReference type="Gene3D" id="1.25.40.420">
    <property type="match status" value="1"/>
</dbReference>
<dbReference type="AlphaFoldDB" id="A0A9D4H6D2"/>
<feature type="domain" description="BTB" evidence="3">
    <location>
        <begin position="33"/>
        <end position="100"/>
    </location>
</feature>
<evidence type="ECO:0000259" key="3">
    <source>
        <dbReference type="PROSITE" id="PS50097"/>
    </source>
</evidence>
<keyword evidence="1" id="KW-0880">Kelch repeat</keyword>
<evidence type="ECO:0000256" key="2">
    <source>
        <dbReference type="ARBA" id="ARBA00022737"/>
    </source>
</evidence>
<dbReference type="SMART" id="SM00875">
    <property type="entry name" value="BACK"/>
    <property type="match status" value="1"/>
</dbReference>
<dbReference type="SUPFAM" id="SSF117281">
    <property type="entry name" value="Kelch motif"/>
    <property type="match status" value="1"/>
</dbReference>
<sequence length="590" mass="67413">MSEGRDARRVKSDNYGSAVLQSLSQLRERSELCDFKVSADGNVFEVHKCLLAATSDYFRVMLSGVNTESQQNLVDLKAVSVEGLQHVLDFIYSGEMYLHLDNLTEVINTASHLQVHSALDLCSNYIISLMTFDNSEDFLNIADTYSLKKVNDHWDHMIQTKFFEFSQTQQFLKMNPADLVKHLSKDTLNTPTEFKLFRCIEKWFYYNSSRIMANGQAVLSHIRFPLMSHIELATLQESDIIKHCPQGIQYLAKGFRYHVESKEGHPYIEQVSSLRSDQASLVFVHYGSSYMPFQITTYDKSSKLFYRLFCDVNGSRDCRVAVLDNFLYTCRVVDFGGGSLMSSVFRFDPRHLCGHELKPMRRLRLDFALVAVGKFLYVFGGLTDQFAILDSVERYNVPANMWEDLPPLPSATHSMAGIKYQDKVYLSGGVVLMGNGPDRQAMNTFLCYHATSRHYESLPGMLYARRLHDMVLVNERVYVLGGIPRTGTPLHGQIPIEYFSHSSNQWTLLSSTLSGRSVGHYMLHEDVIMSLGHEHHNATEDEVWGYSPETDSWARQIKAPQRMSLTQAMCVKMFVNFGDEKVSKLFMKDK</sequence>
<keyword evidence="5" id="KW-1185">Reference proteome</keyword>
<dbReference type="InterPro" id="IPR006652">
    <property type="entry name" value="Kelch_1"/>
</dbReference>
<protein>
    <recommendedName>
        <fullName evidence="3">BTB domain-containing protein</fullName>
    </recommendedName>
</protein>